<comment type="similarity">
    <text evidence="1">Belongs to the NmrA-type oxidoreductase family.</text>
</comment>
<evidence type="ECO:0000256" key="1">
    <source>
        <dbReference type="ARBA" id="ARBA00006328"/>
    </source>
</evidence>
<keyword evidence="2" id="KW-0521">NADP</keyword>
<dbReference type="EMBL" id="HBGV01005639">
    <property type="protein sequence ID" value="CAD9479768.1"/>
    <property type="molecule type" value="Transcribed_RNA"/>
</dbReference>
<gene>
    <name evidence="4" type="ORF">HTAM1171_LOCUS3368</name>
</gene>
<dbReference type="GO" id="GO:0005634">
    <property type="term" value="C:nucleus"/>
    <property type="evidence" value="ECO:0007669"/>
    <property type="project" value="TreeGrafter"/>
</dbReference>
<dbReference type="CDD" id="cd05251">
    <property type="entry name" value="NmrA_like_SDR_a"/>
    <property type="match status" value="1"/>
</dbReference>
<dbReference type="InterPro" id="IPR051164">
    <property type="entry name" value="NmrA-like_oxidored"/>
</dbReference>
<proteinExistence type="inferred from homology"/>
<sequence length="309" mass="34725">MSEKKLIAVVGATGAQGGAVVKALLEDDKYEVRALTRDSNSEKAKTLLSQGVKEVVSADLDDTSSMVKAFQDCYGAFVVTNYWADMNVAHEVKQHENAATAATQTGLKHVVLSTLEDSRQFITEEHGFSKLHNDKYYVPHFDGKGEAAEKFKAQVPTTLLYTTFYYENFFGMGPKKMSDDSPYTLTFPMGQKKLMMVATEDIGKMVVAAFNDESLINQSLYTASDCLTISEVATEFEKIMNEKVIYNEVEPAAYAKFGFPGADDLANMFQFYTVFESHWMESRNVDDVKKRITVQPFTEWLEKNKEAFH</sequence>
<dbReference type="AlphaFoldDB" id="A0A7S2H3Y6"/>
<reference evidence="4" key="1">
    <citation type="submission" date="2021-01" db="EMBL/GenBank/DDBJ databases">
        <authorList>
            <person name="Corre E."/>
            <person name="Pelletier E."/>
            <person name="Niang G."/>
            <person name="Scheremetjew M."/>
            <person name="Finn R."/>
            <person name="Kale V."/>
            <person name="Holt S."/>
            <person name="Cochrane G."/>
            <person name="Meng A."/>
            <person name="Brown T."/>
            <person name="Cohen L."/>
        </authorList>
    </citation>
    <scope>NUCLEOTIDE SEQUENCE</scope>
    <source>
        <strain evidence="4">CCMP826</strain>
    </source>
</reference>
<dbReference type="Gene3D" id="3.90.25.10">
    <property type="entry name" value="UDP-galactose 4-epimerase, domain 1"/>
    <property type="match status" value="1"/>
</dbReference>
<organism evidence="4">
    <name type="scientific">Helicotheca tamesis</name>
    <dbReference type="NCBI Taxonomy" id="374047"/>
    <lineage>
        <taxon>Eukaryota</taxon>
        <taxon>Sar</taxon>
        <taxon>Stramenopiles</taxon>
        <taxon>Ochrophyta</taxon>
        <taxon>Bacillariophyta</taxon>
        <taxon>Mediophyceae</taxon>
        <taxon>Lithodesmiophycidae</taxon>
        <taxon>Lithodesmiales</taxon>
        <taxon>Lithodesmiaceae</taxon>
        <taxon>Helicotheca</taxon>
    </lineage>
</organism>
<evidence type="ECO:0000259" key="3">
    <source>
        <dbReference type="Pfam" id="PF05368"/>
    </source>
</evidence>
<dbReference type="PANTHER" id="PTHR42748:SF7">
    <property type="entry name" value="NMRA LIKE REDOX SENSOR 1-RELATED"/>
    <property type="match status" value="1"/>
</dbReference>
<protein>
    <recommendedName>
        <fullName evidence="3">NmrA-like domain-containing protein</fullName>
    </recommendedName>
</protein>
<dbReference type="InterPro" id="IPR036291">
    <property type="entry name" value="NAD(P)-bd_dom_sf"/>
</dbReference>
<feature type="domain" description="NmrA-like" evidence="3">
    <location>
        <begin position="3"/>
        <end position="278"/>
    </location>
</feature>
<accession>A0A7S2H3Y6</accession>
<dbReference type="InterPro" id="IPR008030">
    <property type="entry name" value="NmrA-like"/>
</dbReference>
<dbReference type="Pfam" id="PF05368">
    <property type="entry name" value="NmrA"/>
    <property type="match status" value="1"/>
</dbReference>
<evidence type="ECO:0000313" key="4">
    <source>
        <dbReference type="EMBL" id="CAD9479768.1"/>
    </source>
</evidence>
<dbReference type="PANTHER" id="PTHR42748">
    <property type="entry name" value="NITROGEN METABOLITE REPRESSION PROTEIN NMRA FAMILY MEMBER"/>
    <property type="match status" value="1"/>
</dbReference>
<dbReference type="Gene3D" id="3.40.50.720">
    <property type="entry name" value="NAD(P)-binding Rossmann-like Domain"/>
    <property type="match status" value="1"/>
</dbReference>
<evidence type="ECO:0000256" key="2">
    <source>
        <dbReference type="ARBA" id="ARBA00022857"/>
    </source>
</evidence>
<dbReference type="SUPFAM" id="SSF51735">
    <property type="entry name" value="NAD(P)-binding Rossmann-fold domains"/>
    <property type="match status" value="1"/>
</dbReference>
<name>A0A7S2H3Y6_9STRA</name>